<accession>A0AB39BDH8</accession>
<dbReference type="Pfam" id="PF01909">
    <property type="entry name" value="NTP_transf_2"/>
    <property type="match status" value="1"/>
</dbReference>
<dbReference type="SUPFAM" id="SSF81301">
    <property type="entry name" value="Nucleotidyltransferase"/>
    <property type="match status" value="1"/>
</dbReference>
<dbReference type="InterPro" id="IPR043519">
    <property type="entry name" value="NT_sf"/>
</dbReference>
<dbReference type="InterPro" id="IPR002934">
    <property type="entry name" value="Polymerase_NTP_transf_dom"/>
</dbReference>
<dbReference type="EMBL" id="CP162511">
    <property type="protein sequence ID" value="XDI04597.1"/>
    <property type="molecule type" value="Genomic_DNA"/>
</dbReference>
<gene>
    <name evidence="2" type="ORF">ABFY20_14825</name>
</gene>
<dbReference type="RefSeq" id="WP_368497001.1">
    <property type="nucleotide sequence ID" value="NZ_CP162511.1"/>
</dbReference>
<dbReference type="GO" id="GO:0016779">
    <property type="term" value="F:nucleotidyltransferase activity"/>
    <property type="evidence" value="ECO:0007669"/>
    <property type="project" value="InterPro"/>
</dbReference>
<evidence type="ECO:0000313" key="2">
    <source>
        <dbReference type="EMBL" id="XDI04597.1"/>
    </source>
</evidence>
<feature type="domain" description="Polymerase nucleotidyl transferase" evidence="1">
    <location>
        <begin position="146"/>
        <end position="190"/>
    </location>
</feature>
<sequence>MRVVTHQDWSATTCRRNDAAQGPQRLYPTNATSVEVLQLELHNDRVDLESPLRTIASPVEAEVLRVLAGADTEFGASQVHRLVDSGSAYGVRKALARLSETGLVTTTQHGNYSFWRGNRDHVLWPAVQAAVDARQTIIDRLQARLTEHGEVAAYLYGSFARRTAGPDSDVDVLVVHPDESPHDAILDIASDIGEAITTWTGNVGHVYSATRSELREALERGEPVALSIRGEAVTVVGPPFGRLLDQLGDGESACA</sequence>
<protein>
    <submittedName>
        <fullName evidence="2">Nucleotidyltransferase domain-containing protein</fullName>
    </submittedName>
</protein>
<dbReference type="AlphaFoldDB" id="A0AB39BDH8"/>
<dbReference type="Gene3D" id="3.30.460.10">
    <property type="entry name" value="Beta Polymerase, domain 2"/>
    <property type="match status" value="1"/>
</dbReference>
<proteinExistence type="predicted"/>
<reference evidence="2" key="1">
    <citation type="submission" date="2024-05" db="EMBL/GenBank/DDBJ databases">
        <title>Herbiconiux sp. A18JL235.</title>
        <authorList>
            <person name="Zhang G."/>
        </authorList>
    </citation>
    <scope>NUCLEOTIDE SEQUENCE</scope>
    <source>
        <strain evidence="2">A18JL235</strain>
    </source>
</reference>
<dbReference type="CDD" id="cd05403">
    <property type="entry name" value="NT_KNTase_like"/>
    <property type="match status" value="1"/>
</dbReference>
<name>A0AB39BDH8_9MICO</name>
<organism evidence="2">
    <name type="scientific">Herbiconiux sp. A18JL235</name>
    <dbReference type="NCBI Taxonomy" id="3152363"/>
    <lineage>
        <taxon>Bacteria</taxon>
        <taxon>Bacillati</taxon>
        <taxon>Actinomycetota</taxon>
        <taxon>Actinomycetes</taxon>
        <taxon>Micrococcales</taxon>
        <taxon>Microbacteriaceae</taxon>
        <taxon>Herbiconiux</taxon>
    </lineage>
</organism>
<evidence type="ECO:0000259" key="1">
    <source>
        <dbReference type="Pfam" id="PF01909"/>
    </source>
</evidence>